<dbReference type="EMBL" id="SJFN01000025">
    <property type="protein sequence ID" value="TBW35499.1"/>
    <property type="molecule type" value="Genomic_DNA"/>
</dbReference>
<feature type="region of interest" description="Disordered" evidence="1">
    <location>
        <begin position="1"/>
        <end position="49"/>
    </location>
</feature>
<feature type="domain" description="DUF5681" evidence="2">
    <location>
        <begin position="26"/>
        <end position="103"/>
    </location>
</feature>
<comment type="caution">
    <text evidence="3">The sequence shown here is derived from an EMBL/GenBank/DDBJ whole genome shotgun (WGS) entry which is preliminary data.</text>
</comment>
<dbReference type="OrthoDB" id="2086138at2"/>
<dbReference type="RefSeq" id="WP_131310585.1">
    <property type="nucleotide sequence ID" value="NZ_SJFN01000025.1"/>
</dbReference>
<dbReference type="AlphaFoldDB" id="A0A4Q9VK37"/>
<dbReference type="Pfam" id="PF18932">
    <property type="entry name" value="DUF5681"/>
    <property type="match status" value="1"/>
</dbReference>
<feature type="compositionally biased region" description="Basic and acidic residues" evidence="1">
    <location>
        <begin position="1"/>
        <end position="15"/>
    </location>
</feature>
<reference evidence="3 4" key="1">
    <citation type="submission" date="2019-02" db="EMBL/GenBank/DDBJ databases">
        <title>Siculibacillus lacustris gen. nov., sp. nov., a new rosette-forming bacterium isolated from a freshwater crater lake (Lake St. Ana, Romania).</title>
        <authorList>
            <person name="Felfoldi T."/>
            <person name="Marton Z."/>
            <person name="Szabo A."/>
            <person name="Mentes A."/>
            <person name="Boka K."/>
            <person name="Marialigeti K."/>
            <person name="Mathe I."/>
            <person name="Koncz M."/>
            <person name="Schumann P."/>
            <person name="Toth E."/>
        </authorList>
    </citation>
    <scope>NUCLEOTIDE SEQUENCE [LARGE SCALE GENOMIC DNA]</scope>
    <source>
        <strain evidence="3 4">SA-279</strain>
    </source>
</reference>
<gene>
    <name evidence="3" type="ORF">EYW49_15850</name>
</gene>
<feature type="region of interest" description="Disordered" evidence="1">
    <location>
        <begin position="133"/>
        <end position="152"/>
    </location>
</feature>
<feature type="compositionally biased region" description="Gly residues" evidence="1">
    <location>
        <begin position="143"/>
        <end position="152"/>
    </location>
</feature>
<accession>A0A4Q9VK37</accession>
<proteinExistence type="predicted"/>
<keyword evidence="4" id="KW-1185">Reference proteome</keyword>
<evidence type="ECO:0000259" key="2">
    <source>
        <dbReference type="Pfam" id="PF18932"/>
    </source>
</evidence>
<protein>
    <recommendedName>
        <fullName evidence="2">DUF5681 domain-containing protein</fullName>
    </recommendedName>
</protein>
<dbReference type="Proteomes" id="UP000292781">
    <property type="component" value="Unassembled WGS sequence"/>
</dbReference>
<evidence type="ECO:0000313" key="4">
    <source>
        <dbReference type="Proteomes" id="UP000292781"/>
    </source>
</evidence>
<name>A0A4Q9VK37_9HYPH</name>
<evidence type="ECO:0000256" key="1">
    <source>
        <dbReference type="SAM" id="MobiDB-lite"/>
    </source>
</evidence>
<organism evidence="3 4">
    <name type="scientific">Siculibacillus lacustris</name>
    <dbReference type="NCBI Taxonomy" id="1549641"/>
    <lineage>
        <taxon>Bacteria</taxon>
        <taxon>Pseudomonadati</taxon>
        <taxon>Pseudomonadota</taxon>
        <taxon>Alphaproteobacteria</taxon>
        <taxon>Hyphomicrobiales</taxon>
        <taxon>Ancalomicrobiaceae</taxon>
        <taxon>Siculibacillus</taxon>
    </lineage>
</organism>
<evidence type="ECO:0000313" key="3">
    <source>
        <dbReference type="EMBL" id="TBW35499.1"/>
    </source>
</evidence>
<sequence>MANDDDTHGTDHPGDYDVGYGRPPVHTRFQPGRSGNPRGRPPRAAPQAQDLAGTVAELLDEPIELMRGGRPVRMQVKRAIAQQLVNRAVKGDLKAFDLLDKILGRSRGRAEDQIRLDRGGDLSEIDEAVIERALRRRSDTPGGSDGEGGMLQ</sequence>
<dbReference type="InterPro" id="IPR043736">
    <property type="entry name" value="DUF5681"/>
</dbReference>